<evidence type="ECO:0008006" key="5">
    <source>
        <dbReference type="Google" id="ProtNLM"/>
    </source>
</evidence>
<accession>A0AAE0JFS4</accession>
<gene>
    <name evidence="3" type="ORF">B0H65DRAFT_199050</name>
</gene>
<keyword evidence="2" id="KW-0472">Membrane</keyword>
<dbReference type="AlphaFoldDB" id="A0AAE0JFS4"/>
<feature type="compositionally biased region" description="Gly residues" evidence="1">
    <location>
        <begin position="435"/>
        <end position="448"/>
    </location>
</feature>
<keyword evidence="4" id="KW-1185">Reference proteome</keyword>
<keyword evidence="2" id="KW-1133">Transmembrane helix</keyword>
<reference evidence="3" key="2">
    <citation type="submission" date="2023-06" db="EMBL/GenBank/DDBJ databases">
        <authorList>
            <consortium name="Lawrence Berkeley National Laboratory"/>
            <person name="Haridas S."/>
            <person name="Hensen N."/>
            <person name="Bonometti L."/>
            <person name="Westerberg I."/>
            <person name="Brannstrom I.O."/>
            <person name="Guillou S."/>
            <person name="Cros-Aarteil S."/>
            <person name="Calhoun S."/>
            <person name="Kuo A."/>
            <person name="Mondo S."/>
            <person name="Pangilinan J."/>
            <person name="Riley R."/>
            <person name="Labutti K."/>
            <person name="Andreopoulos B."/>
            <person name="Lipzen A."/>
            <person name="Chen C."/>
            <person name="Yanf M."/>
            <person name="Daum C."/>
            <person name="Ng V."/>
            <person name="Clum A."/>
            <person name="Steindorff A."/>
            <person name="Ohm R."/>
            <person name="Martin F."/>
            <person name="Silar P."/>
            <person name="Natvig D."/>
            <person name="Lalanne C."/>
            <person name="Gautier V."/>
            <person name="Ament-Velasquez S.L."/>
            <person name="Kruys A."/>
            <person name="Hutchinson M.I."/>
            <person name="Powell A.J."/>
            <person name="Barry K."/>
            <person name="Miller A.N."/>
            <person name="Grigoriev I.V."/>
            <person name="Debuchy R."/>
            <person name="Gladieux P."/>
            <person name="Thoren M.H."/>
            <person name="Johannesson H."/>
        </authorList>
    </citation>
    <scope>NUCLEOTIDE SEQUENCE</scope>
    <source>
        <strain evidence="3">CBS 560.94</strain>
    </source>
</reference>
<dbReference type="EMBL" id="JAUEPP010000004">
    <property type="protein sequence ID" value="KAK3345198.1"/>
    <property type="molecule type" value="Genomic_DNA"/>
</dbReference>
<dbReference type="GeneID" id="87858907"/>
<evidence type="ECO:0000256" key="2">
    <source>
        <dbReference type="SAM" id="Phobius"/>
    </source>
</evidence>
<proteinExistence type="predicted"/>
<feature type="compositionally biased region" description="Low complexity" evidence="1">
    <location>
        <begin position="292"/>
        <end position="306"/>
    </location>
</feature>
<name>A0AAE0JFS4_9PEZI</name>
<feature type="compositionally biased region" description="Polar residues" evidence="1">
    <location>
        <begin position="401"/>
        <end position="420"/>
    </location>
</feature>
<feature type="region of interest" description="Disordered" evidence="1">
    <location>
        <begin position="291"/>
        <end position="455"/>
    </location>
</feature>
<comment type="caution">
    <text evidence="3">The sequence shown here is derived from an EMBL/GenBank/DDBJ whole genome shotgun (WGS) entry which is preliminary data.</text>
</comment>
<feature type="compositionally biased region" description="Low complexity" evidence="1">
    <location>
        <begin position="212"/>
        <end position="232"/>
    </location>
</feature>
<dbReference type="RefSeq" id="XP_062681811.1">
    <property type="nucleotide sequence ID" value="XM_062821753.1"/>
</dbReference>
<protein>
    <recommendedName>
        <fullName evidence="5">Mid2 domain-containing protein</fullName>
    </recommendedName>
</protein>
<sequence>MGVSRLYRVALFGASVHALAYPGPQATDRVIIPSDAQTPRPTLPPTLHHELFKRQVSGSASGSGSYGDTILIAPDNTCGYVSGLPGAAFTCVNPANSCVFIPSSGSIPGAAGCCNTKVCGFRVACMDYSEVLVQSKCDDGCMADTYTAKCTGTDYPYCGTIAFPGGITDYFCDTLSGSRVQSAKTTWDGETDGRTFLTWTNTGSSSTLAVPTVESSSTGRASSTASSSSSGTVGLGGSSTDPADPDQPEPKKEKGGSNIGAIVGGAVGGLAVIGLVILGIVWMVRRNKRHNNNTPDTPATSAAAAAPGGGHPGLANSPPPPAPSPGNLDPALNNNSHNSYYYAGGGGQPDPNKVPVMTQHYPAPASPPPPADYHNNNQQWNNNNNNPNGSPTSGYMPPSSPASTLMSGGGYQPSSVSNPSAHPHHMSGQSFTGVPVGGGQGPMYGPGGQPVYEAASNAVGGPQELNANHRGQMHELQ</sequence>
<evidence type="ECO:0000313" key="3">
    <source>
        <dbReference type="EMBL" id="KAK3345198.1"/>
    </source>
</evidence>
<feature type="region of interest" description="Disordered" evidence="1">
    <location>
        <begin position="205"/>
        <end position="257"/>
    </location>
</feature>
<organism evidence="3 4">
    <name type="scientific">Neurospora tetraspora</name>
    <dbReference type="NCBI Taxonomy" id="94610"/>
    <lineage>
        <taxon>Eukaryota</taxon>
        <taxon>Fungi</taxon>
        <taxon>Dikarya</taxon>
        <taxon>Ascomycota</taxon>
        <taxon>Pezizomycotina</taxon>
        <taxon>Sordariomycetes</taxon>
        <taxon>Sordariomycetidae</taxon>
        <taxon>Sordariales</taxon>
        <taxon>Sordariaceae</taxon>
        <taxon>Neurospora</taxon>
    </lineage>
</organism>
<feature type="transmembrane region" description="Helical" evidence="2">
    <location>
        <begin position="259"/>
        <end position="284"/>
    </location>
</feature>
<feature type="compositionally biased region" description="Low complexity" evidence="1">
    <location>
        <begin position="375"/>
        <end position="388"/>
    </location>
</feature>
<evidence type="ECO:0000313" key="4">
    <source>
        <dbReference type="Proteomes" id="UP001278500"/>
    </source>
</evidence>
<evidence type="ECO:0000256" key="1">
    <source>
        <dbReference type="SAM" id="MobiDB-lite"/>
    </source>
</evidence>
<keyword evidence="2" id="KW-0812">Transmembrane</keyword>
<dbReference type="Proteomes" id="UP001278500">
    <property type="component" value="Unassembled WGS sequence"/>
</dbReference>
<reference evidence="3" key="1">
    <citation type="journal article" date="2023" name="Mol. Phylogenet. Evol.">
        <title>Genome-scale phylogeny and comparative genomics of the fungal order Sordariales.</title>
        <authorList>
            <person name="Hensen N."/>
            <person name="Bonometti L."/>
            <person name="Westerberg I."/>
            <person name="Brannstrom I.O."/>
            <person name="Guillou S."/>
            <person name="Cros-Aarteil S."/>
            <person name="Calhoun S."/>
            <person name="Haridas S."/>
            <person name="Kuo A."/>
            <person name="Mondo S."/>
            <person name="Pangilinan J."/>
            <person name="Riley R."/>
            <person name="LaButti K."/>
            <person name="Andreopoulos B."/>
            <person name="Lipzen A."/>
            <person name="Chen C."/>
            <person name="Yan M."/>
            <person name="Daum C."/>
            <person name="Ng V."/>
            <person name="Clum A."/>
            <person name="Steindorff A."/>
            <person name="Ohm R.A."/>
            <person name="Martin F."/>
            <person name="Silar P."/>
            <person name="Natvig D.O."/>
            <person name="Lalanne C."/>
            <person name="Gautier V."/>
            <person name="Ament-Velasquez S.L."/>
            <person name="Kruys A."/>
            <person name="Hutchinson M.I."/>
            <person name="Powell A.J."/>
            <person name="Barry K."/>
            <person name="Miller A.N."/>
            <person name="Grigoriev I.V."/>
            <person name="Debuchy R."/>
            <person name="Gladieux P."/>
            <person name="Hiltunen Thoren M."/>
            <person name="Johannesson H."/>
        </authorList>
    </citation>
    <scope>NUCLEOTIDE SEQUENCE</scope>
    <source>
        <strain evidence="3">CBS 560.94</strain>
    </source>
</reference>